<feature type="transmembrane region" description="Helical" evidence="5">
    <location>
        <begin position="77"/>
        <end position="98"/>
    </location>
</feature>
<comment type="caution">
    <text evidence="7">The sequence shown here is derived from an EMBL/GenBank/DDBJ whole genome shotgun (WGS) entry which is preliminary data.</text>
</comment>
<feature type="transmembrane region" description="Helical" evidence="5">
    <location>
        <begin position="214"/>
        <end position="236"/>
    </location>
</feature>
<dbReference type="Gene3D" id="1.20.1250.20">
    <property type="entry name" value="MFS general substrate transporter like domains"/>
    <property type="match status" value="1"/>
</dbReference>
<dbReference type="GO" id="GO:0022857">
    <property type="term" value="F:transmembrane transporter activity"/>
    <property type="evidence" value="ECO:0007669"/>
    <property type="project" value="InterPro"/>
</dbReference>
<keyword evidence="3 5" id="KW-1133">Transmembrane helix</keyword>
<evidence type="ECO:0000256" key="1">
    <source>
        <dbReference type="ARBA" id="ARBA00004141"/>
    </source>
</evidence>
<keyword evidence="4 5" id="KW-0472">Membrane</keyword>
<evidence type="ECO:0000256" key="4">
    <source>
        <dbReference type="ARBA" id="ARBA00023136"/>
    </source>
</evidence>
<sequence length="350" mass="37533">MGAALARDMPTFILMRILSGCSGGTFYQVSGQTILAEYFPPTQRGTATGFFLSGSVLGPPLGPCIAGIITNFTSWRVILWLQCVMVGIGFILSACIVPPAKTDRGFGRVNMPLKKGLAQFNPLPVFKLMAYPNVGLSHLSCGFLSFSQYFLLAAPRQILAKEFHMTSPLTSGLFYIAPAAGFLLGTVVGGRLSDYTVRNWIIQRGGVRLPQDRLNGGIPWLFLVIPPASLVYGWGMQLGNLSHRSGGLAFPIILVFIISFGQLAAFACLNTYCAEALPRKRREVIAGKYAIQYTMGACACAGAGPLIKAIGVGWACTIGESRNLSHHPAITNTNSGESHSCFWSSVMGHS</sequence>
<evidence type="ECO:0000259" key="6">
    <source>
        <dbReference type="PROSITE" id="PS50850"/>
    </source>
</evidence>
<reference evidence="7 8" key="1">
    <citation type="submission" date="2018-12" db="EMBL/GenBank/DDBJ databases">
        <title>Venturia inaequalis Genome Resource.</title>
        <authorList>
            <person name="Lichtner F.J."/>
        </authorList>
    </citation>
    <scope>NUCLEOTIDE SEQUENCE [LARGE SCALE GENOMIC DNA]</scope>
    <source>
        <strain evidence="7 8">120213</strain>
    </source>
</reference>
<dbReference type="Proteomes" id="UP000447873">
    <property type="component" value="Unassembled WGS sequence"/>
</dbReference>
<dbReference type="GO" id="GO:0005886">
    <property type="term" value="C:plasma membrane"/>
    <property type="evidence" value="ECO:0007669"/>
    <property type="project" value="TreeGrafter"/>
</dbReference>
<name>A0A8H3V959_VENIN</name>
<dbReference type="SUPFAM" id="SSF103473">
    <property type="entry name" value="MFS general substrate transporter"/>
    <property type="match status" value="1"/>
</dbReference>
<evidence type="ECO:0000256" key="2">
    <source>
        <dbReference type="ARBA" id="ARBA00022692"/>
    </source>
</evidence>
<dbReference type="PANTHER" id="PTHR23502">
    <property type="entry name" value="MAJOR FACILITATOR SUPERFAMILY"/>
    <property type="match status" value="1"/>
</dbReference>
<dbReference type="AlphaFoldDB" id="A0A8H3V959"/>
<organism evidence="7 8">
    <name type="scientific">Venturia inaequalis</name>
    <name type="common">Apple scab fungus</name>
    <dbReference type="NCBI Taxonomy" id="5025"/>
    <lineage>
        <taxon>Eukaryota</taxon>
        <taxon>Fungi</taxon>
        <taxon>Dikarya</taxon>
        <taxon>Ascomycota</taxon>
        <taxon>Pezizomycotina</taxon>
        <taxon>Dothideomycetes</taxon>
        <taxon>Pleosporomycetidae</taxon>
        <taxon>Venturiales</taxon>
        <taxon>Venturiaceae</taxon>
        <taxon>Venturia</taxon>
    </lineage>
</organism>
<evidence type="ECO:0000313" key="8">
    <source>
        <dbReference type="Proteomes" id="UP000447873"/>
    </source>
</evidence>
<proteinExistence type="predicted"/>
<feature type="transmembrane region" description="Helical" evidence="5">
    <location>
        <begin position="248"/>
        <end position="272"/>
    </location>
</feature>
<comment type="subcellular location">
    <subcellularLocation>
        <location evidence="1">Membrane</location>
        <topology evidence="1">Multi-pass membrane protein</topology>
    </subcellularLocation>
</comment>
<accession>A0A8H3V959</accession>
<dbReference type="PROSITE" id="PS50850">
    <property type="entry name" value="MFS"/>
    <property type="match status" value="1"/>
</dbReference>
<dbReference type="EMBL" id="WNWS01000062">
    <property type="protein sequence ID" value="KAE9983443.1"/>
    <property type="molecule type" value="Genomic_DNA"/>
</dbReference>
<gene>
    <name evidence="7" type="ORF">EG328_009935</name>
</gene>
<dbReference type="InterPro" id="IPR020846">
    <property type="entry name" value="MFS_dom"/>
</dbReference>
<keyword evidence="2 5" id="KW-0812">Transmembrane</keyword>
<dbReference type="InterPro" id="IPR036259">
    <property type="entry name" value="MFS_trans_sf"/>
</dbReference>
<dbReference type="Pfam" id="PF07690">
    <property type="entry name" value="MFS_1"/>
    <property type="match status" value="1"/>
</dbReference>
<evidence type="ECO:0000313" key="7">
    <source>
        <dbReference type="EMBL" id="KAE9983443.1"/>
    </source>
</evidence>
<feature type="transmembrane region" description="Helical" evidence="5">
    <location>
        <begin position="172"/>
        <end position="193"/>
    </location>
</feature>
<evidence type="ECO:0000256" key="3">
    <source>
        <dbReference type="ARBA" id="ARBA00022989"/>
    </source>
</evidence>
<dbReference type="InterPro" id="IPR011701">
    <property type="entry name" value="MFS"/>
</dbReference>
<protein>
    <recommendedName>
        <fullName evidence="6">Major facilitator superfamily (MFS) profile domain-containing protein</fullName>
    </recommendedName>
</protein>
<feature type="domain" description="Major facilitator superfamily (MFS) profile" evidence="6">
    <location>
        <begin position="1"/>
        <end position="350"/>
    </location>
</feature>
<evidence type="ECO:0000256" key="5">
    <source>
        <dbReference type="SAM" id="Phobius"/>
    </source>
</evidence>
<dbReference type="PANTHER" id="PTHR23502:SF152">
    <property type="entry name" value="MAJOR FACILITATOR SUPERFAMILY (MFS) PROFILE DOMAIN-CONTAINING PROTEIN-RELATED"/>
    <property type="match status" value="1"/>
</dbReference>